<evidence type="ECO:0000313" key="2">
    <source>
        <dbReference type="Proteomes" id="UP000608890"/>
    </source>
</evidence>
<gene>
    <name evidence="1" type="ORF">GCM10011608_58820</name>
</gene>
<reference evidence="1" key="2">
    <citation type="submission" date="2020-09" db="EMBL/GenBank/DDBJ databases">
        <authorList>
            <person name="Sun Q."/>
            <person name="Zhou Y."/>
        </authorList>
    </citation>
    <scope>NUCLEOTIDE SEQUENCE</scope>
    <source>
        <strain evidence="1">CGMCC 4.7312</strain>
    </source>
</reference>
<dbReference type="AlphaFoldDB" id="A0A917X558"/>
<accession>A0A917X558</accession>
<proteinExistence type="predicted"/>
<organism evidence="1 2">
    <name type="scientific">Micromonospora sonchi</name>
    <dbReference type="NCBI Taxonomy" id="1763543"/>
    <lineage>
        <taxon>Bacteria</taxon>
        <taxon>Bacillati</taxon>
        <taxon>Actinomycetota</taxon>
        <taxon>Actinomycetes</taxon>
        <taxon>Micromonosporales</taxon>
        <taxon>Micromonosporaceae</taxon>
        <taxon>Micromonospora</taxon>
    </lineage>
</organism>
<evidence type="ECO:0000313" key="1">
    <source>
        <dbReference type="EMBL" id="GGM65795.1"/>
    </source>
</evidence>
<reference evidence="1" key="1">
    <citation type="journal article" date="2014" name="Int. J. Syst. Evol. Microbiol.">
        <title>Complete genome sequence of Corynebacterium casei LMG S-19264T (=DSM 44701T), isolated from a smear-ripened cheese.</title>
        <authorList>
            <consortium name="US DOE Joint Genome Institute (JGI-PGF)"/>
            <person name="Walter F."/>
            <person name="Albersmeier A."/>
            <person name="Kalinowski J."/>
            <person name="Ruckert C."/>
        </authorList>
    </citation>
    <scope>NUCLEOTIDE SEQUENCE</scope>
    <source>
        <strain evidence="1">CGMCC 4.7312</strain>
    </source>
</reference>
<dbReference type="Proteomes" id="UP000608890">
    <property type="component" value="Unassembled WGS sequence"/>
</dbReference>
<name>A0A917X558_9ACTN</name>
<keyword evidence="2" id="KW-1185">Reference proteome</keyword>
<sequence>MKRQRSLLGAIGLGMVLVVGALGGPAMGASDEPGADEPIDGVPAVALVAAGDLDPESPVGCLLQQSASPVQRAN</sequence>
<dbReference type="EMBL" id="BMNB01000047">
    <property type="protein sequence ID" value="GGM65795.1"/>
    <property type="molecule type" value="Genomic_DNA"/>
</dbReference>
<comment type="caution">
    <text evidence="1">The sequence shown here is derived from an EMBL/GenBank/DDBJ whole genome shotgun (WGS) entry which is preliminary data.</text>
</comment>
<protein>
    <submittedName>
        <fullName evidence="1">Uncharacterized protein</fullName>
    </submittedName>
</protein>